<proteinExistence type="predicted"/>
<protein>
    <recommendedName>
        <fullName evidence="1">VWFA domain-containing protein</fullName>
    </recommendedName>
</protein>
<organism evidence="2 3">
    <name type="scientific">Dreissena polymorpha</name>
    <name type="common">Zebra mussel</name>
    <name type="synonym">Mytilus polymorpha</name>
    <dbReference type="NCBI Taxonomy" id="45954"/>
    <lineage>
        <taxon>Eukaryota</taxon>
        <taxon>Metazoa</taxon>
        <taxon>Spiralia</taxon>
        <taxon>Lophotrochozoa</taxon>
        <taxon>Mollusca</taxon>
        <taxon>Bivalvia</taxon>
        <taxon>Autobranchia</taxon>
        <taxon>Heteroconchia</taxon>
        <taxon>Euheterodonta</taxon>
        <taxon>Imparidentia</taxon>
        <taxon>Neoheterodontei</taxon>
        <taxon>Myida</taxon>
        <taxon>Dreissenoidea</taxon>
        <taxon>Dreissenidae</taxon>
        <taxon>Dreissena</taxon>
    </lineage>
</organism>
<name>A0A9D4FJN7_DREPO</name>
<gene>
    <name evidence="2" type="ORF">DPMN_151302</name>
</gene>
<dbReference type="CDD" id="cd00198">
    <property type="entry name" value="vWFA"/>
    <property type="match status" value="1"/>
</dbReference>
<dbReference type="InterPro" id="IPR036465">
    <property type="entry name" value="vWFA_dom_sf"/>
</dbReference>
<evidence type="ECO:0000259" key="1">
    <source>
        <dbReference type="PROSITE" id="PS50234"/>
    </source>
</evidence>
<dbReference type="Pfam" id="PF13519">
    <property type="entry name" value="VWA_2"/>
    <property type="match status" value="1"/>
</dbReference>
<sequence length="231" mass="25329">MCINPAQIQQQHVDGIVVYIIETGVVGQTKQYFLPINEEIWKALSRNALNGVLDRTRRIRGVVSVLCVDISESMSTGNAWGQANMFVNDFLTGLEEGKSKDDRILDEYVALVTFGHGTKIQQVLTNDYNDIRCQIESIALSGPSPLNGGLSIGHACAISAYENAPSFHGLILTPKLIVITDGRPTETRLIAGPDFQDESHMEEILSDVATAVREIDISNNHILFIGVGDYN</sequence>
<dbReference type="PROSITE" id="PS50234">
    <property type="entry name" value="VWFA"/>
    <property type="match status" value="1"/>
</dbReference>
<reference evidence="2" key="1">
    <citation type="journal article" date="2019" name="bioRxiv">
        <title>The Genome of the Zebra Mussel, Dreissena polymorpha: A Resource for Invasive Species Research.</title>
        <authorList>
            <person name="McCartney M.A."/>
            <person name="Auch B."/>
            <person name="Kono T."/>
            <person name="Mallez S."/>
            <person name="Zhang Y."/>
            <person name="Obille A."/>
            <person name="Becker A."/>
            <person name="Abrahante J.E."/>
            <person name="Garbe J."/>
            <person name="Badalamenti J.P."/>
            <person name="Herman A."/>
            <person name="Mangelson H."/>
            <person name="Liachko I."/>
            <person name="Sullivan S."/>
            <person name="Sone E.D."/>
            <person name="Koren S."/>
            <person name="Silverstein K.A.T."/>
            <person name="Beckman K.B."/>
            <person name="Gohl D.M."/>
        </authorList>
    </citation>
    <scope>NUCLEOTIDE SEQUENCE</scope>
    <source>
        <strain evidence="2">Duluth1</strain>
        <tissue evidence="2">Whole animal</tissue>
    </source>
</reference>
<reference evidence="2" key="2">
    <citation type="submission" date="2020-11" db="EMBL/GenBank/DDBJ databases">
        <authorList>
            <person name="McCartney M.A."/>
            <person name="Auch B."/>
            <person name="Kono T."/>
            <person name="Mallez S."/>
            <person name="Becker A."/>
            <person name="Gohl D.M."/>
            <person name="Silverstein K.A.T."/>
            <person name="Koren S."/>
            <person name="Bechman K.B."/>
            <person name="Herman A."/>
            <person name="Abrahante J.E."/>
            <person name="Garbe J."/>
        </authorList>
    </citation>
    <scope>NUCLEOTIDE SEQUENCE</scope>
    <source>
        <strain evidence="2">Duluth1</strain>
        <tissue evidence="2">Whole animal</tissue>
    </source>
</reference>
<dbReference type="EMBL" id="JAIWYP010000007">
    <property type="protein sequence ID" value="KAH3797715.1"/>
    <property type="molecule type" value="Genomic_DNA"/>
</dbReference>
<keyword evidence="3" id="KW-1185">Reference proteome</keyword>
<comment type="caution">
    <text evidence="2">The sequence shown here is derived from an EMBL/GenBank/DDBJ whole genome shotgun (WGS) entry which is preliminary data.</text>
</comment>
<feature type="domain" description="VWFA" evidence="1">
    <location>
        <begin position="63"/>
        <end position="231"/>
    </location>
</feature>
<dbReference type="AlphaFoldDB" id="A0A9D4FJN7"/>
<dbReference type="SUPFAM" id="SSF53300">
    <property type="entry name" value="vWA-like"/>
    <property type="match status" value="1"/>
</dbReference>
<evidence type="ECO:0000313" key="2">
    <source>
        <dbReference type="EMBL" id="KAH3797715.1"/>
    </source>
</evidence>
<dbReference type="Gene3D" id="3.40.50.410">
    <property type="entry name" value="von Willebrand factor, type A domain"/>
    <property type="match status" value="1"/>
</dbReference>
<accession>A0A9D4FJN7</accession>
<dbReference type="Proteomes" id="UP000828390">
    <property type="component" value="Unassembled WGS sequence"/>
</dbReference>
<evidence type="ECO:0000313" key="3">
    <source>
        <dbReference type="Proteomes" id="UP000828390"/>
    </source>
</evidence>
<dbReference type="InterPro" id="IPR002035">
    <property type="entry name" value="VWF_A"/>
</dbReference>